<evidence type="ECO:0000256" key="4">
    <source>
        <dbReference type="SAM" id="MobiDB-lite"/>
    </source>
</evidence>
<dbReference type="SUPFAM" id="SSF56935">
    <property type="entry name" value="Porins"/>
    <property type="match status" value="1"/>
</dbReference>
<dbReference type="Pfam" id="PF07715">
    <property type="entry name" value="Plug"/>
    <property type="match status" value="1"/>
</dbReference>
<evidence type="ECO:0000259" key="6">
    <source>
        <dbReference type="Pfam" id="PF07715"/>
    </source>
</evidence>
<keyword evidence="5" id="KW-0732">Signal</keyword>
<organism evidence="8 9">
    <name type="scientific">Neolewinella marina</name>
    <dbReference type="NCBI Taxonomy" id="438751"/>
    <lineage>
        <taxon>Bacteria</taxon>
        <taxon>Pseudomonadati</taxon>
        <taxon>Bacteroidota</taxon>
        <taxon>Saprospiria</taxon>
        <taxon>Saprospirales</taxon>
        <taxon>Lewinellaceae</taxon>
        <taxon>Neolewinella</taxon>
    </lineage>
</organism>
<accession>A0A2G0CGE6</accession>
<reference evidence="8 9" key="1">
    <citation type="submission" date="2017-10" db="EMBL/GenBank/DDBJ databases">
        <title>The draft genome sequence of Lewinella marina KCTC 32374.</title>
        <authorList>
            <person name="Wang K."/>
        </authorList>
    </citation>
    <scope>NUCLEOTIDE SEQUENCE [LARGE SCALE GENOMIC DNA]</scope>
    <source>
        <strain evidence="8 9">MKG-38</strain>
    </source>
</reference>
<feature type="domain" description="TonB-dependent receptor plug" evidence="6">
    <location>
        <begin position="131"/>
        <end position="233"/>
    </location>
</feature>
<dbReference type="InterPro" id="IPR036942">
    <property type="entry name" value="Beta-barrel_TonB_sf"/>
</dbReference>
<dbReference type="InterPro" id="IPR012910">
    <property type="entry name" value="Plug_dom"/>
</dbReference>
<evidence type="ECO:0000313" key="8">
    <source>
        <dbReference type="EMBL" id="PHK98990.1"/>
    </source>
</evidence>
<evidence type="ECO:0000256" key="1">
    <source>
        <dbReference type="ARBA" id="ARBA00004442"/>
    </source>
</evidence>
<keyword evidence="2" id="KW-0472">Membrane</keyword>
<dbReference type="PANTHER" id="PTHR40980">
    <property type="entry name" value="PLUG DOMAIN-CONTAINING PROTEIN"/>
    <property type="match status" value="1"/>
</dbReference>
<evidence type="ECO:0000259" key="7">
    <source>
        <dbReference type="Pfam" id="PF14905"/>
    </source>
</evidence>
<evidence type="ECO:0000313" key="9">
    <source>
        <dbReference type="Proteomes" id="UP000226437"/>
    </source>
</evidence>
<feature type="chain" id="PRO_5013612165" description="TonB-dependent receptor" evidence="5">
    <location>
        <begin position="22"/>
        <end position="873"/>
    </location>
</feature>
<evidence type="ECO:0000256" key="2">
    <source>
        <dbReference type="ARBA" id="ARBA00023136"/>
    </source>
</evidence>
<comment type="subcellular location">
    <subcellularLocation>
        <location evidence="1">Cell outer membrane</location>
    </subcellularLocation>
</comment>
<proteinExistence type="predicted"/>
<evidence type="ECO:0000256" key="5">
    <source>
        <dbReference type="SAM" id="SignalP"/>
    </source>
</evidence>
<comment type="caution">
    <text evidence="8">The sequence shown here is derived from an EMBL/GenBank/DDBJ whole genome shotgun (WGS) entry which is preliminary data.</text>
</comment>
<dbReference type="OrthoDB" id="8727862at2"/>
<protein>
    <recommendedName>
        <fullName evidence="10">TonB-dependent receptor</fullName>
    </recommendedName>
</protein>
<dbReference type="RefSeq" id="WP_099105607.1">
    <property type="nucleotide sequence ID" value="NZ_JAATJF010000002.1"/>
</dbReference>
<feature type="domain" description="Outer membrane protein beta-barrel" evidence="7">
    <location>
        <begin position="531"/>
        <end position="819"/>
    </location>
</feature>
<dbReference type="Gene3D" id="2.170.130.10">
    <property type="entry name" value="TonB-dependent receptor, plug domain"/>
    <property type="match status" value="1"/>
</dbReference>
<keyword evidence="9" id="KW-1185">Reference proteome</keyword>
<evidence type="ECO:0008006" key="10">
    <source>
        <dbReference type="Google" id="ProtNLM"/>
    </source>
</evidence>
<dbReference type="InterPro" id="IPR008969">
    <property type="entry name" value="CarboxyPept-like_regulatory"/>
</dbReference>
<dbReference type="PANTHER" id="PTHR40980:SF4">
    <property type="entry name" value="TONB-DEPENDENT RECEPTOR-LIKE BETA-BARREL DOMAIN-CONTAINING PROTEIN"/>
    <property type="match status" value="1"/>
</dbReference>
<dbReference type="AlphaFoldDB" id="A0A2G0CGE6"/>
<dbReference type="Gene3D" id="2.60.40.1120">
    <property type="entry name" value="Carboxypeptidase-like, regulatory domain"/>
    <property type="match status" value="1"/>
</dbReference>
<dbReference type="Gene3D" id="2.40.170.20">
    <property type="entry name" value="TonB-dependent receptor, beta-barrel domain"/>
    <property type="match status" value="1"/>
</dbReference>
<evidence type="ECO:0000256" key="3">
    <source>
        <dbReference type="ARBA" id="ARBA00023237"/>
    </source>
</evidence>
<dbReference type="Pfam" id="PF14905">
    <property type="entry name" value="OMP_b-brl_3"/>
    <property type="match status" value="1"/>
</dbReference>
<dbReference type="Pfam" id="PF13715">
    <property type="entry name" value="CarbopepD_reg_2"/>
    <property type="match status" value="1"/>
</dbReference>
<dbReference type="GO" id="GO:0009279">
    <property type="term" value="C:cell outer membrane"/>
    <property type="evidence" value="ECO:0007669"/>
    <property type="project" value="UniProtKB-SubCell"/>
</dbReference>
<dbReference type="InterPro" id="IPR037066">
    <property type="entry name" value="Plug_dom_sf"/>
</dbReference>
<keyword evidence="3" id="KW-0998">Cell outer membrane</keyword>
<feature type="compositionally biased region" description="Basic and acidic residues" evidence="4">
    <location>
        <begin position="439"/>
        <end position="462"/>
    </location>
</feature>
<dbReference type="SUPFAM" id="SSF49464">
    <property type="entry name" value="Carboxypeptidase regulatory domain-like"/>
    <property type="match status" value="1"/>
</dbReference>
<name>A0A2G0CGE6_9BACT</name>
<gene>
    <name evidence="8" type="ORF">CGL56_05885</name>
</gene>
<dbReference type="Proteomes" id="UP000226437">
    <property type="component" value="Unassembled WGS sequence"/>
</dbReference>
<dbReference type="InterPro" id="IPR041700">
    <property type="entry name" value="OMP_b-brl_3"/>
</dbReference>
<feature type="signal peptide" evidence="5">
    <location>
        <begin position="1"/>
        <end position="21"/>
    </location>
</feature>
<feature type="region of interest" description="Disordered" evidence="4">
    <location>
        <begin position="436"/>
        <end position="462"/>
    </location>
</feature>
<sequence>MRHLSICQLFCAFLFSLTLTAQEAEIFGTVTGIGGDTLVGCSVQVVGSVIGDVTDEHGHYRLEVPPGRIRILASYIGYENFDTVVRVSTTDRELHLDIRMGESFVEMGEVIVYGRRASGQAQALRLQQSAITQQTIIHSELFNKYPDITLAETVQRMPGVTITRNRGEGELVQVRGLPEQYTAISLNGQRLPAVQPEADRAGSLDIIQSNLVEQVRVVKARSADMDADAIGGTVDFRIRQPERQFEVLVQGGFGENFGFDGFNPQGSGIQQAAAVLNSELSDETIYGLMAGSYFRHARGNRMQRFDYGENGVTGRQISRVRPIDTDRVTAKTGLIGAVELRPSIYNRLRLSYNYSAVDEEVLTREANFWGADEERETRIASQWKEERRLNMVALEVENNFSKTQLAYALSFASTSERLPNRLRAFNTLAGGGAEPFSTEDYRNLTPEDTRYPDRGLPRTSTEQERLNLEEDIAIGGINLTRFTNDARTSFLRVGARYRIKERSYQEFYLRRDGDRGIPIEAGGYADVATEDDLVENPDLDAGPNYTANEEIAAGYLMYVNNWNARLSTSVGLRYEYTDVGYALSRSPLTDSTGYSDLFPSLNVTYRIRRDRQFRFAYYEAIARVPYATLVPTIDYAERRQARLDVFSVGNPGVDPTYSRNFDLAYERYGRNDGLISIGAYAKFLENPTVRTAEFALINDQPSLGYSLANTADARLLGVELGFYQNLAFLNPTWRYLNLNGNVNFNNYRMEGMSGGESTLAQAPRRSANLSLVYSNPRQRLNLVIAGNYRSSTLDLLQDGQPVWINAVISLDLAADYELFRDISAYARLNNATDHASERYLGKPDQDDSLLLSSTQYGVWGVIGLRWRPGGWSG</sequence>
<dbReference type="EMBL" id="PDLO01000002">
    <property type="protein sequence ID" value="PHK98990.1"/>
    <property type="molecule type" value="Genomic_DNA"/>
</dbReference>